<keyword evidence="9" id="KW-1185">Reference proteome</keyword>
<dbReference type="EMBL" id="BSUJ01000001">
    <property type="protein sequence ID" value="GMA20492.1"/>
    <property type="molecule type" value="Genomic_DNA"/>
</dbReference>
<organism evidence="8 9">
    <name type="scientific">Arsenicicoccus piscis</name>
    <dbReference type="NCBI Taxonomy" id="673954"/>
    <lineage>
        <taxon>Bacteria</taxon>
        <taxon>Bacillati</taxon>
        <taxon>Actinomycetota</taxon>
        <taxon>Actinomycetes</taxon>
        <taxon>Micrococcales</taxon>
        <taxon>Intrasporangiaceae</taxon>
        <taxon>Arsenicicoccus</taxon>
    </lineage>
</organism>
<evidence type="ECO:0000256" key="3">
    <source>
        <dbReference type="ARBA" id="ARBA00022692"/>
    </source>
</evidence>
<name>A0ABQ6HR57_9MICO</name>
<evidence type="ECO:0000256" key="2">
    <source>
        <dbReference type="ARBA" id="ARBA00022475"/>
    </source>
</evidence>
<dbReference type="Pfam" id="PF12823">
    <property type="entry name" value="DUF3817"/>
    <property type="match status" value="1"/>
</dbReference>
<feature type="transmembrane region" description="Helical" evidence="6">
    <location>
        <begin position="79"/>
        <end position="98"/>
    </location>
</feature>
<keyword evidence="5 6" id="KW-0472">Membrane</keyword>
<proteinExistence type="predicted"/>
<dbReference type="PANTHER" id="PTHR40077">
    <property type="entry name" value="MEMBRANE PROTEIN-RELATED"/>
    <property type="match status" value="1"/>
</dbReference>
<evidence type="ECO:0000256" key="5">
    <source>
        <dbReference type="ARBA" id="ARBA00023136"/>
    </source>
</evidence>
<feature type="domain" description="DUF3817" evidence="7">
    <location>
        <begin position="17"/>
        <end position="104"/>
    </location>
</feature>
<reference evidence="9" key="1">
    <citation type="journal article" date="2019" name="Int. J. Syst. Evol. Microbiol.">
        <title>The Global Catalogue of Microorganisms (GCM) 10K type strain sequencing project: providing services to taxonomists for standard genome sequencing and annotation.</title>
        <authorList>
            <consortium name="The Broad Institute Genomics Platform"/>
            <consortium name="The Broad Institute Genome Sequencing Center for Infectious Disease"/>
            <person name="Wu L."/>
            <person name="Ma J."/>
        </authorList>
    </citation>
    <scope>NUCLEOTIDE SEQUENCE [LARGE SCALE GENOMIC DNA]</scope>
    <source>
        <strain evidence="9">NBRC 105830</strain>
    </source>
</reference>
<comment type="caution">
    <text evidence="8">The sequence shown here is derived from an EMBL/GenBank/DDBJ whole genome shotgun (WGS) entry which is preliminary data.</text>
</comment>
<keyword evidence="2" id="KW-1003">Cell membrane</keyword>
<feature type="transmembrane region" description="Helical" evidence="6">
    <location>
        <begin position="20"/>
        <end position="40"/>
    </location>
</feature>
<keyword evidence="4 6" id="KW-1133">Transmembrane helix</keyword>
<dbReference type="Proteomes" id="UP001157109">
    <property type="component" value="Unassembled WGS sequence"/>
</dbReference>
<dbReference type="InterPro" id="IPR023845">
    <property type="entry name" value="DUF3817_TM"/>
</dbReference>
<dbReference type="PANTHER" id="PTHR40077:SF2">
    <property type="entry name" value="MEMBRANE PROTEIN"/>
    <property type="match status" value="1"/>
</dbReference>
<sequence length="123" mass="13629">MPSPTTYPNPPAVRSALRFFKVMAFLAGLALVILALAMYWHYGLDSPRFSELWSPIHGLIYFVYFISIFNLGNRCKWSLVRIGLLALTGFVPLLPWIAERRVAREVEAGLAASEASATAATGR</sequence>
<evidence type="ECO:0000313" key="8">
    <source>
        <dbReference type="EMBL" id="GMA20492.1"/>
    </source>
</evidence>
<gene>
    <name evidence="8" type="ORF">GCM10025862_25130</name>
</gene>
<comment type="subcellular location">
    <subcellularLocation>
        <location evidence="1">Cell membrane</location>
        <topology evidence="1">Multi-pass membrane protein</topology>
    </subcellularLocation>
</comment>
<evidence type="ECO:0000259" key="7">
    <source>
        <dbReference type="Pfam" id="PF12823"/>
    </source>
</evidence>
<evidence type="ECO:0000256" key="1">
    <source>
        <dbReference type="ARBA" id="ARBA00004651"/>
    </source>
</evidence>
<protein>
    <recommendedName>
        <fullName evidence="7">DUF3817 domain-containing protein</fullName>
    </recommendedName>
</protein>
<dbReference type="NCBIfam" id="TIGR03954">
    <property type="entry name" value="integ_memb_HG"/>
    <property type="match status" value="1"/>
</dbReference>
<evidence type="ECO:0000313" key="9">
    <source>
        <dbReference type="Proteomes" id="UP001157109"/>
    </source>
</evidence>
<dbReference type="RefSeq" id="WP_241444178.1">
    <property type="nucleotide sequence ID" value="NZ_BSUJ01000001.1"/>
</dbReference>
<evidence type="ECO:0000256" key="4">
    <source>
        <dbReference type="ARBA" id="ARBA00022989"/>
    </source>
</evidence>
<accession>A0ABQ6HR57</accession>
<evidence type="ECO:0000256" key="6">
    <source>
        <dbReference type="SAM" id="Phobius"/>
    </source>
</evidence>
<feature type="transmembrane region" description="Helical" evidence="6">
    <location>
        <begin position="52"/>
        <end position="72"/>
    </location>
</feature>
<keyword evidence="3 6" id="KW-0812">Transmembrane</keyword>